<keyword evidence="2" id="KW-1185">Reference proteome</keyword>
<evidence type="ECO:0000313" key="1">
    <source>
        <dbReference type="EMBL" id="KAL2613233.1"/>
    </source>
</evidence>
<proteinExistence type="predicted"/>
<name>A0ABD1XX79_9MARC</name>
<gene>
    <name evidence="1" type="ORF">R1flu_024925</name>
</gene>
<evidence type="ECO:0000313" key="2">
    <source>
        <dbReference type="Proteomes" id="UP001605036"/>
    </source>
</evidence>
<dbReference type="EMBL" id="JBHFFA010000007">
    <property type="protein sequence ID" value="KAL2613233.1"/>
    <property type="molecule type" value="Genomic_DNA"/>
</dbReference>
<protein>
    <submittedName>
        <fullName evidence="1">Uncharacterized protein</fullName>
    </submittedName>
</protein>
<reference evidence="1 2" key="1">
    <citation type="submission" date="2024-09" db="EMBL/GenBank/DDBJ databases">
        <title>Chromosome-scale assembly of Riccia fluitans.</title>
        <authorList>
            <person name="Paukszto L."/>
            <person name="Sawicki J."/>
            <person name="Karawczyk K."/>
            <person name="Piernik-Szablinska J."/>
            <person name="Szczecinska M."/>
            <person name="Mazdziarz M."/>
        </authorList>
    </citation>
    <scope>NUCLEOTIDE SEQUENCE [LARGE SCALE GENOMIC DNA]</scope>
    <source>
        <strain evidence="1">Rf_01</strain>
        <tissue evidence="1">Aerial parts of the thallus</tissue>
    </source>
</reference>
<comment type="caution">
    <text evidence="1">The sequence shown here is derived from an EMBL/GenBank/DDBJ whole genome shotgun (WGS) entry which is preliminary data.</text>
</comment>
<sequence>MSLSIFSTVRTYGLWKEFILLSVKVWVLEILLNCIQGELQKLFGSMAWIQSKSLWDNNSVPPSRGWKHLEMTCRKCS</sequence>
<accession>A0ABD1XX79</accession>
<dbReference type="Proteomes" id="UP001605036">
    <property type="component" value="Unassembled WGS sequence"/>
</dbReference>
<organism evidence="1 2">
    <name type="scientific">Riccia fluitans</name>
    <dbReference type="NCBI Taxonomy" id="41844"/>
    <lineage>
        <taxon>Eukaryota</taxon>
        <taxon>Viridiplantae</taxon>
        <taxon>Streptophyta</taxon>
        <taxon>Embryophyta</taxon>
        <taxon>Marchantiophyta</taxon>
        <taxon>Marchantiopsida</taxon>
        <taxon>Marchantiidae</taxon>
        <taxon>Marchantiales</taxon>
        <taxon>Ricciaceae</taxon>
        <taxon>Riccia</taxon>
    </lineage>
</organism>
<dbReference type="AlphaFoldDB" id="A0ABD1XX79"/>